<protein>
    <submittedName>
        <fullName evidence="2">Uncharacterized protein</fullName>
    </submittedName>
</protein>
<keyword evidence="3" id="KW-1185">Reference proteome</keyword>
<dbReference type="RefSeq" id="WP_179916626.1">
    <property type="nucleotide sequence ID" value="NZ_JACCDE010000024.1"/>
</dbReference>
<organism evidence="2 3">
    <name type="scientific">Vreelandella glaciei</name>
    <dbReference type="NCBI Taxonomy" id="186761"/>
    <lineage>
        <taxon>Bacteria</taxon>
        <taxon>Pseudomonadati</taxon>
        <taxon>Pseudomonadota</taxon>
        <taxon>Gammaproteobacteria</taxon>
        <taxon>Oceanospirillales</taxon>
        <taxon>Halomonadaceae</taxon>
        <taxon>Vreelandella</taxon>
    </lineage>
</organism>
<accession>A0A7Z0LV41</accession>
<comment type="caution">
    <text evidence="2">The sequence shown here is derived from an EMBL/GenBank/DDBJ whole genome shotgun (WGS) entry which is preliminary data.</text>
</comment>
<evidence type="ECO:0000313" key="3">
    <source>
        <dbReference type="Proteomes" id="UP000526892"/>
    </source>
</evidence>
<proteinExistence type="predicted"/>
<evidence type="ECO:0000256" key="1">
    <source>
        <dbReference type="SAM" id="MobiDB-lite"/>
    </source>
</evidence>
<feature type="compositionally biased region" description="Basic residues" evidence="1">
    <location>
        <begin position="34"/>
        <end position="44"/>
    </location>
</feature>
<feature type="region of interest" description="Disordered" evidence="1">
    <location>
        <begin position="29"/>
        <end position="80"/>
    </location>
</feature>
<evidence type="ECO:0000313" key="2">
    <source>
        <dbReference type="EMBL" id="NYS79161.1"/>
    </source>
</evidence>
<reference evidence="2 3" key="1">
    <citation type="journal article" date="2003" name="Extremophiles">
        <title>Halomonas glaciei sp. nov. isolated from fast ice of Adelie Land, Antarctica.</title>
        <authorList>
            <person name="Reddy G.S."/>
            <person name="Raghavan P.U."/>
            <person name="Sarita N.B."/>
            <person name="Prakash J.S."/>
            <person name="Nagesh N."/>
            <person name="Delille D."/>
            <person name="Shivaji S."/>
        </authorList>
    </citation>
    <scope>NUCLEOTIDE SEQUENCE [LARGE SCALE GENOMIC DNA]</scope>
    <source>
        <strain evidence="2 3">DD39</strain>
    </source>
</reference>
<dbReference type="EMBL" id="JACCDE010000024">
    <property type="protein sequence ID" value="NYS79161.1"/>
    <property type="molecule type" value="Genomic_DNA"/>
</dbReference>
<dbReference type="AlphaFoldDB" id="A0A7Z0LV41"/>
<dbReference type="Proteomes" id="UP000526892">
    <property type="component" value="Unassembled WGS sequence"/>
</dbReference>
<gene>
    <name evidence="2" type="ORF">HZS80_15800</name>
</gene>
<name>A0A7Z0LV41_9GAMM</name>
<sequence length="103" mass="11515">MASAMVAARPRVFRVDAFGARVRVREKLDANLAKRGRGRHRRRRGGTEEKHQHHAQQDAHPKARPGDVRPRGMLGKEGMPGHVAGLLWQVMSPPYSPEPDPVD</sequence>
<feature type="compositionally biased region" description="Basic and acidic residues" evidence="1">
    <location>
        <begin position="45"/>
        <end position="70"/>
    </location>
</feature>